<comment type="catalytic activity">
    <reaction evidence="1">
        <text>2 a phenolic donor + H2O2 = 2 a phenolic radical donor + 2 H2O</text>
        <dbReference type="Rhea" id="RHEA:56136"/>
        <dbReference type="ChEBI" id="CHEBI:15377"/>
        <dbReference type="ChEBI" id="CHEBI:16240"/>
        <dbReference type="ChEBI" id="CHEBI:139520"/>
        <dbReference type="ChEBI" id="CHEBI:139521"/>
        <dbReference type="EC" id="1.11.1.7"/>
    </reaction>
</comment>
<dbReference type="GO" id="GO:0140825">
    <property type="term" value="F:lactoperoxidase activity"/>
    <property type="evidence" value="ECO:0007669"/>
    <property type="project" value="UniProtKB-EC"/>
</dbReference>
<dbReference type="Gene3D" id="1.10.520.10">
    <property type="match status" value="1"/>
</dbReference>
<dbReference type="PhylomeDB" id="A0A068UM44"/>
<dbReference type="InterPro" id="IPR019793">
    <property type="entry name" value="Peroxidases_heam-ligand_BS"/>
</dbReference>
<keyword evidence="8 10" id="KW-0408">Iron</keyword>
<dbReference type="PRINTS" id="PR00458">
    <property type="entry name" value="PEROXIDASE"/>
</dbReference>
<dbReference type="GO" id="GO:0006979">
    <property type="term" value="P:response to oxidative stress"/>
    <property type="evidence" value="ECO:0007669"/>
    <property type="project" value="InterPro"/>
</dbReference>
<evidence type="ECO:0000256" key="11">
    <source>
        <dbReference type="PIRSR" id="PIRSR600823-5"/>
    </source>
</evidence>
<evidence type="ECO:0000256" key="1">
    <source>
        <dbReference type="ARBA" id="ARBA00000189"/>
    </source>
</evidence>
<evidence type="ECO:0000256" key="2">
    <source>
        <dbReference type="ARBA" id="ARBA00006873"/>
    </source>
</evidence>
<dbReference type="InterPro" id="IPR010255">
    <property type="entry name" value="Haem_peroxidase_sf"/>
</dbReference>
<keyword evidence="5" id="KW-0349">Heme</keyword>
<evidence type="ECO:0000256" key="4">
    <source>
        <dbReference type="ARBA" id="ARBA00022559"/>
    </source>
</evidence>
<dbReference type="InParanoid" id="A0A068UM44"/>
<dbReference type="EC" id="1.11.1.7" evidence="3"/>
<dbReference type="Gramene" id="CDP09299">
    <property type="protein sequence ID" value="CDP09299"/>
    <property type="gene ID" value="GSCOC_T00028606001"/>
</dbReference>
<dbReference type="PROSITE" id="PS50873">
    <property type="entry name" value="PEROXIDASE_4"/>
    <property type="match status" value="1"/>
</dbReference>
<dbReference type="PROSITE" id="PS00435">
    <property type="entry name" value="PEROXIDASE_1"/>
    <property type="match status" value="1"/>
</dbReference>
<dbReference type="Pfam" id="PF00141">
    <property type="entry name" value="peroxidase"/>
    <property type="match status" value="1"/>
</dbReference>
<feature type="domain" description="Plant heme peroxidase family profile" evidence="12">
    <location>
        <begin position="12"/>
        <end position="184"/>
    </location>
</feature>
<feature type="binding site" description="axial binding residue" evidence="10">
    <location>
        <position position="132"/>
    </location>
    <ligand>
        <name>heme b</name>
        <dbReference type="ChEBI" id="CHEBI:60344"/>
    </ligand>
    <ligandPart>
        <name>Fe</name>
        <dbReference type="ChEBI" id="CHEBI:18248"/>
    </ligandPart>
</feature>
<evidence type="ECO:0000313" key="13">
    <source>
        <dbReference type="EMBL" id="CDP09299.1"/>
    </source>
</evidence>
<feature type="disulfide bond" evidence="11">
    <location>
        <begin position="139"/>
        <end position="171"/>
    </location>
</feature>
<feature type="binding site" evidence="10">
    <location>
        <position position="31"/>
    </location>
    <ligand>
        <name>Ca(2+)</name>
        <dbReference type="ChEBI" id="CHEBI:29108"/>
        <label>1</label>
    </ligand>
</feature>
<keyword evidence="14" id="KW-1185">Reference proteome</keyword>
<dbReference type="GO" id="GO:0020037">
    <property type="term" value="F:heme binding"/>
    <property type="evidence" value="ECO:0007669"/>
    <property type="project" value="InterPro"/>
</dbReference>
<evidence type="ECO:0000256" key="3">
    <source>
        <dbReference type="ARBA" id="ARBA00012313"/>
    </source>
</evidence>
<dbReference type="GO" id="GO:0046872">
    <property type="term" value="F:metal ion binding"/>
    <property type="evidence" value="ECO:0007669"/>
    <property type="project" value="UniProtKB-KW"/>
</dbReference>
<keyword evidence="7" id="KW-0560">Oxidoreductase</keyword>
<dbReference type="EMBL" id="HG739121">
    <property type="protein sequence ID" value="CDP09299.1"/>
    <property type="molecule type" value="Genomic_DNA"/>
</dbReference>
<dbReference type="InterPro" id="IPR000823">
    <property type="entry name" value="Peroxidase_pln"/>
</dbReference>
<dbReference type="Proteomes" id="UP000295252">
    <property type="component" value="Chromosome I"/>
</dbReference>
<gene>
    <name evidence="13" type="ORF">GSCOC_T00028606001</name>
</gene>
<reference evidence="14" key="1">
    <citation type="journal article" date="2014" name="Science">
        <title>The coffee genome provides insight into the convergent evolution of caffeine biosynthesis.</title>
        <authorList>
            <person name="Denoeud F."/>
            <person name="Carretero-Paulet L."/>
            <person name="Dereeper A."/>
            <person name="Droc G."/>
            <person name="Guyot R."/>
            <person name="Pietrella M."/>
            <person name="Zheng C."/>
            <person name="Alberti A."/>
            <person name="Anthony F."/>
            <person name="Aprea G."/>
            <person name="Aury J.M."/>
            <person name="Bento P."/>
            <person name="Bernard M."/>
            <person name="Bocs S."/>
            <person name="Campa C."/>
            <person name="Cenci A."/>
            <person name="Combes M.C."/>
            <person name="Crouzillat D."/>
            <person name="Da Silva C."/>
            <person name="Daddiego L."/>
            <person name="De Bellis F."/>
            <person name="Dussert S."/>
            <person name="Garsmeur O."/>
            <person name="Gayraud T."/>
            <person name="Guignon V."/>
            <person name="Jahn K."/>
            <person name="Jamilloux V."/>
            <person name="Joet T."/>
            <person name="Labadie K."/>
            <person name="Lan T."/>
            <person name="Leclercq J."/>
            <person name="Lepelley M."/>
            <person name="Leroy T."/>
            <person name="Li L.T."/>
            <person name="Librado P."/>
            <person name="Lopez L."/>
            <person name="Munoz A."/>
            <person name="Noel B."/>
            <person name="Pallavicini A."/>
            <person name="Perrotta G."/>
            <person name="Poncet V."/>
            <person name="Pot D."/>
            <person name="Priyono X."/>
            <person name="Rigoreau M."/>
            <person name="Rouard M."/>
            <person name="Rozas J."/>
            <person name="Tranchant-Dubreuil C."/>
            <person name="VanBuren R."/>
            <person name="Zhang Q."/>
            <person name="Andrade A.C."/>
            <person name="Argout X."/>
            <person name="Bertrand B."/>
            <person name="de Kochko A."/>
            <person name="Graziosi G."/>
            <person name="Henry R.J."/>
            <person name="Jayarama X."/>
            <person name="Ming R."/>
            <person name="Nagai C."/>
            <person name="Rounsley S."/>
            <person name="Sankoff D."/>
            <person name="Giuliano G."/>
            <person name="Albert V.A."/>
            <person name="Wincker P."/>
            <person name="Lashermes P."/>
        </authorList>
    </citation>
    <scope>NUCLEOTIDE SEQUENCE [LARGE SCALE GENOMIC DNA]</scope>
    <source>
        <strain evidence="14">cv. DH200-94</strain>
    </source>
</reference>
<evidence type="ECO:0000259" key="12">
    <source>
        <dbReference type="PROSITE" id="PS50873"/>
    </source>
</evidence>
<dbReference type="OMA" id="FMIATSY"/>
<feature type="binding site" evidence="10">
    <location>
        <position position="15"/>
    </location>
    <ligand>
        <name>Ca(2+)</name>
        <dbReference type="ChEBI" id="CHEBI:29108"/>
        <label>1</label>
    </ligand>
</feature>
<dbReference type="SUPFAM" id="SSF48113">
    <property type="entry name" value="Heme-dependent peroxidases"/>
    <property type="match status" value="1"/>
</dbReference>
<keyword evidence="6 10" id="KW-0479">Metal-binding</keyword>
<comment type="cofactor">
    <cofactor evidence="10">
        <name>Ca(2+)</name>
        <dbReference type="ChEBI" id="CHEBI:29108"/>
    </cofactor>
    <text evidence="10">Binds 2 calcium ions per subunit.</text>
</comment>
<protein>
    <recommendedName>
        <fullName evidence="3">peroxidase</fullName>
        <ecNumber evidence="3">1.11.1.7</ecNumber>
    </recommendedName>
</protein>
<evidence type="ECO:0000256" key="10">
    <source>
        <dbReference type="PIRSR" id="PIRSR600823-3"/>
    </source>
</evidence>
<evidence type="ECO:0000256" key="9">
    <source>
        <dbReference type="PIRSR" id="PIRSR600823-2"/>
    </source>
</evidence>
<organism evidence="13 14">
    <name type="scientific">Coffea canephora</name>
    <name type="common">Robusta coffee</name>
    <dbReference type="NCBI Taxonomy" id="49390"/>
    <lineage>
        <taxon>Eukaryota</taxon>
        <taxon>Viridiplantae</taxon>
        <taxon>Streptophyta</taxon>
        <taxon>Embryophyta</taxon>
        <taxon>Tracheophyta</taxon>
        <taxon>Spermatophyta</taxon>
        <taxon>Magnoliopsida</taxon>
        <taxon>eudicotyledons</taxon>
        <taxon>Gunneridae</taxon>
        <taxon>Pentapetalae</taxon>
        <taxon>asterids</taxon>
        <taxon>lamiids</taxon>
        <taxon>Gentianales</taxon>
        <taxon>Rubiaceae</taxon>
        <taxon>Ixoroideae</taxon>
        <taxon>Gardenieae complex</taxon>
        <taxon>Bertiereae - Coffeeae clade</taxon>
        <taxon>Coffeeae</taxon>
        <taxon>Coffea</taxon>
    </lineage>
</organism>
<keyword evidence="11" id="KW-1015">Disulfide bond</keyword>
<evidence type="ECO:0000256" key="7">
    <source>
        <dbReference type="ARBA" id="ARBA00023002"/>
    </source>
</evidence>
<dbReference type="AlphaFoldDB" id="A0A068UM44"/>
<evidence type="ECO:0000256" key="8">
    <source>
        <dbReference type="ARBA" id="ARBA00023004"/>
    </source>
</evidence>
<keyword evidence="4" id="KW-0575">Peroxidase</keyword>
<keyword evidence="10" id="KW-0106">Calcium</keyword>
<dbReference type="STRING" id="49390.A0A068UM44"/>
<feature type="binding site" evidence="10">
    <location>
        <position position="19"/>
    </location>
    <ligand>
        <name>Ca(2+)</name>
        <dbReference type="ChEBI" id="CHEBI:29108"/>
        <label>1</label>
    </ligand>
</feature>
<dbReference type="PANTHER" id="PTHR31235">
    <property type="entry name" value="PEROXIDASE 25-RELATED"/>
    <property type="match status" value="1"/>
</dbReference>
<comment type="cofactor">
    <cofactor evidence="10">
        <name>heme b</name>
        <dbReference type="ChEBI" id="CHEBI:60344"/>
    </cofactor>
    <text evidence="10">Binds 1 heme b (iron(II)-protoporphyrin IX) group per subunit.</text>
</comment>
<evidence type="ECO:0000313" key="14">
    <source>
        <dbReference type="Proteomes" id="UP000295252"/>
    </source>
</evidence>
<evidence type="ECO:0000256" key="6">
    <source>
        <dbReference type="ARBA" id="ARBA00022723"/>
    </source>
</evidence>
<feature type="binding site" evidence="10">
    <location>
        <position position="17"/>
    </location>
    <ligand>
        <name>Ca(2+)</name>
        <dbReference type="ChEBI" id="CHEBI:29108"/>
        <label>1</label>
    </ligand>
</feature>
<feature type="binding site" evidence="10">
    <location>
        <position position="133"/>
    </location>
    <ligand>
        <name>Ca(2+)</name>
        <dbReference type="ChEBI" id="CHEBI:29108"/>
        <label>2</label>
    </ligand>
</feature>
<dbReference type="InterPro" id="IPR002016">
    <property type="entry name" value="Haem_peroxidase"/>
</dbReference>
<evidence type="ECO:0000256" key="5">
    <source>
        <dbReference type="ARBA" id="ARBA00022617"/>
    </source>
</evidence>
<name>A0A068UM44_COFCA</name>
<accession>A0A068UM44</accession>
<comment type="similarity">
    <text evidence="2">Belongs to the peroxidase family. Ascorbate peroxidase subfamily.</text>
</comment>
<proteinExistence type="inferred from homology"/>
<dbReference type="Gene3D" id="1.10.420.10">
    <property type="entry name" value="Peroxidase, domain 2"/>
    <property type="match status" value="1"/>
</dbReference>
<sequence length="184" mass="20025">MCLSIIEYFCPLFQGCDGSILLDSTKNNTAEKDTIPNLSLVGLEKNNVKRIVSCADILALAARDAVSFLAARHAFKKSLWEAPTGRKDGNVSRDTEALANLPSPFSVFSTLRQSFANKGLNVRDLVVLSGGHTIGIGLCNLFSNRLCNFIGRGDQDPSSNSTYAVFLKAKCSRKRSRFCSPLLC</sequence>
<feature type="binding site" evidence="9">
    <location>
        <position position="102"/>
    </location>
    <ligand>
        <name>substrate</name>
    </ligand>
</feature>
<dbReference type="PRINTS" id="PR00461">
    <property type="entry name" value="PLPEROXIDASE"/>
</dbReference>